<dbReference type="OrthoDB" id="9787351at2"/>
<dbReference type="InterPro" id="IPR012437">
    <property type="entry name" value="DUF1638"/>
</dbReference>
<name>E6MG58_9FIRM</name>
<feature type="domain" description="DUF1638" evidence="1">
    <location>
        <begin position="31"/>
        <end position="113"/>
    </location>
</feature>
<gene>
    <name evidence="2" type="ORF">HMP0721_0991</name>
</gene>
<evidence type="ECO:0000313" key="3">
    <source>
        <dbReference type="Proteomes" id="UP000004754"/>
    </source>
</evidence>
<protein>
    <recommendedName>
        <fullName evidence="1">DUF1638 domain-containing protein</fullName>
    </recommendedName>
</protein>
<sequence>MKPVILACGNLVHYVMAAQKKCGTHYPVVALNMRLHVDPPKMREAAVDALDRRIPGDRDTVLVAQGYCGGVWEGIAARQKIVIPRFDDCVSIALTTDDTYHPDLKQAGHFYMFNIRSPAFFRRSVCITVWRKSTARPRPRRCSTPGSPIMMRWMWWIPAWKI</sequence>
<dbReference type="HOGENOM" id="CLU_1633929_0_0_9"/>
<dbReference type="RefSeq" id="WP_006598415.1">
    <property type="nucleotide sequence ID" value="NZ_GL622359.1"/>
</dbReference>
<reference evidence="2 3" key="1">
    <citation type="submission" date="2010-12" db="EMBL/GenBank/DDBJ databases">
        <authorList>
            <person name="Muzny D."/>
            <person name="Qin X."/>
            <person name="Deng J."/>
            <person name="Jiang H."/>
            <person name="Liu Y."/>
            <person name="Qu J."/>
            <person name="Song X.-Z."/>
            <person name="Zhang L."/>
            <person name="Thornton R."/>
            <person name="Coyle M."/>
            <person name="Francisco L."/>
            <person name="Jackson L."/>
            <person name="Javaid M."/>
            <person name="Korchina V."/>
            <person name="Kovar C."/>
            <person name="Mata R."/>
            <person name="Mathew T."/>
            <person name="Ngo R."/>
            <person name="Nguyen L."/>
            <person name="Nguyen N."/>
            <person name="Okwuonu G."/>
            <person name="Ongeri F."/>
            <person name="Pham C."/>
            <person name="Simmons D."/>
            <person name="Wilczek-Boney K."/>
            <person name="Hale W."/>
            <person name="Jakkamsetti A."/>
            <person name="Pham P."/>
            <person name="Ruth R."/>
            <person name="San Lucas F."/>
            <person name="Warren J."/>
            <person name="Zhang J."/>
            <person name="Zhao Z."/>
            <person name="Zhou C."/>
            <person name="Zhu D."/>
            <person name="Lee S."/>
            <person name="Bess C."/>
            <person name="Blankenburg K."/>
            <person name="Forbes L."/>
            <person name="Fu Q."/>
            <person name="Gubbala S."/>
            <person name="Hirani K."/>
            <person name="Jayaseelan J.C."/>
            <person name="Lara F."/>
            <person name="Munidasa M."/>
            <person name="Palculict T."/>
            <person name="Patil S."/>
            <person name="Pu L.-L."/>
            <person name="Saada N."/>
            <person name="Tang L."/>
            <person name="Weissenberger G."/>
            <person name="Zhu Y."/>
            <person name="Hemphill L."/>
            <person name="Shang Y."/>
            <person name="Youmans B."/>
            <person name="Ayvaz T."/>
            <person name="Ross M."/>
            <person name="Santibanez J."/>
            <person name="Aqrawi P."/>
            <person name="Gross S."/>
            <person name="Joshi V."/>
            <person name="Fowler G."/>
            <person name="Nazareth L."/>
            <person name="Reid J."/>
            <person name="Worley K."/>
            <person name="Petrosino J."/>
            <person name="Highlander S."/>
            <person name="Gibbs R."/>
        </authorList>
    </citation>
    <scope>NUCLEOTIDE SEQUENCE [LARGE SCALE GENOMIC DNA]</scope>
    <source>
        <strain evidence="2 3">ATCC 23263</strain>
    </source>
</reference>
<keyword evidence="3" id="KW-1185">Reference proteome</keyword>
<accession>E6MG58</accession>
<proteinExistence type="predicted"/>
<evidence type="ECO:0000259" key="1">
    <source>
        <dbReference type="Pfam" id="PF07796"/>
    </source>
</evidence>
<comment type="caution">
    <text evidence="2">The sequence shown here is derived from an EMBL/GenBank/DDBJ whole genome shotgun (WGS) entry which is preliminary data.</text>
</comment>
<dbReference type="EMBL" id="AEQN01000016">
    <property type="protein sequence ID" value="EFV01598.1"/>
    <property type="molecule type" value="Genomic_DNA"/>
</dbReference>
<dbReference type="Pfam" id="PF07796">
    <property type="entry name" value="DUF1638"/>
    <property type="match status" value="1"/>
</dbReference>
<evidence type="ECO:0000313" key="2">
    <source>
        <dbReference type="EMBL" id="EFV01598.1"/>
    </source>
</evidence>
<dbReference type="STRING" id="887929.HMP0721_0991"/>
<dbReference type="AlphaFoldDB" id="E6MG58"/>
<dbReference type="Proteomes" id="UP000004754">
    <property type="component" value="Unassembled WGS sequence"/>
</dbReference>
<organism evidence="2 3">
    <name type="scientific">Pseudoramibacter alactolyticus ATCC 23263</name>
    <dbReference type="NCBI Taxonomy" id="887929"/>
    <lineage>
        <taxon>Bacteria</taxon>
        <taxon>Bacillati</taxon>
        <taxon>Bacillota</taxon>
        <taxon>Clostridia</taxon>
        <taxon>Eubacteriales</taxon>
        <taxon>Eubacteriaceae</taxon>
        <taxon>Pseudoramibacter</taxon>
    </lineage>
</organism>